<feature type="domain" description="HTH CENPB-type" evidence="3">
    <location>
        <begin position="134"/>
        <end position="212"/>
    </location>
</feature>
<evidence type="ECO:0000313" key="5">
    <source>
        <dbReference type="Proteomes" id="UP000030764"/>
    </source>
</evidence>
<dbReference type="InterPro" id="IPR004875">
    <property type="entry name" value="DDE_SF_endonuclease_dom"/>
</dbReference>
<dbReference type="InterPro" id="IPR006600">
    <property type="entry name" value="HTH_CenpB_DNA-bd_dom"/>
</dbReference>
<proteinExistence type="predicted"/>
<dbReference type="Gene3D" id="1.10.10.60">
    <property type="entry name" value="Homeodomain-like"/>
    <property type="match status" value="1"/>
</dbReference>
<dbReference type="AlphaFoldDB" id="A0A085LRA2"/>
<keyword evidence="2" id="KW-0238">DNA-binding</keyword>
<evidence type="ECO:0000256" key="2">
    <source>
        <dbReference type="ARBA" id="ARBA00023125"/>
    </source>
</evidence>
<gene>
    <name evidence="4" type="ORF">M513_11659</name>
</gene>
<dbReference type="SMART" id="SM00674">
    <property type="entry name" value="CENPB"/>
    <property type="match status" value="1"/>
</dbReference>
<dbReference type="PROSITE" id="PS51253">
    <property type="entry name" value="HTH_CENPB"/>
    <property type="match status" value="1"/>
</dbReference>
<keyword evidence="5" id="KW-1185">Reference proteome</keyword>
<comment type="subcellular location">
    <subcellularLocation>
        <location evidence="1">Nucleus</location>
    </subcellularLocation>
</comment>
<dbReference type="InterPro" id="IPR050863">
    <property type="entry name" value="CenT-Element_Derived"/>
</dbReference>
<name>A0A085LRA2_9BILA</name>
<sequence>MKGPVPRCTAGGVCGLTAENILRRIGSLTPSQAFILDPRQQLPPLACSQCRHSVPIFVSGPVPFSTRKVSPLDSVRPLLISEDGRQEGHLLNSGMSCAEVGRRVGKNESSIRSIKQKQAEIRQSLCAAPTMAKRVSVVRDKVLVKAEKALSLWIEDMSQKHVPVDGRMIREKAFSLYGHFGTMTETPERKAFMASKGWLASFVNRYNLKNLRVTGEAASADQESASTFPHEFRRLVGRKGYLPEQVYNCDETALFWEKMPRRTYIHKDTRQAMGFKAFKDRLTLVLCGNAAGHMIKPGESFPVFWQHNRKAWMTAILFLEWLQQCLISEVKSYLRAKGLPFKALLLIDNAPGHPQAACAADENVEVVFLLHNSTPLLQPLDQGVTKCVKATYTHLTFQRIRDALDANPHFSVMQSWKSFNIADAIILIAEAVQAIKHSSVNACWRPLWRNVVNDFMGFPSADTELENTRNIAMEIGGEGFSDMVEGDLQGQLEDH</sequence>
<organism evidence="4 5">
    <name type="scientific">Trichuris suis</name>
    <name type="common">pig whipworm</name>
    <dbReference type="NCBI Taxonomy" id="68888"/>
    <lineage>
        <taxon>Eukaryota</taxon>
        <taxon>Metazoa</taxon>
        <taxon>Ecdysozoa</taxon>
        <taxon>Nematoda</taxon>
        <taxon>Enoplea</taxon>
        <taxon>Dorylaimia</taxon>
        <taxon>Trichinellida</taxon>
        <taxon>Trichuridae</taxon>
        <taxon>Trichuris</taxon>
    </lineage>
</organism>
<dbReference type="InterPro" id="IPR036397">
    <property type="entry name" value="RNaseH_sf"/>
</dbReference>
<evidence type="ECO:0000256" key="1">
    <source>
        <dbReference type="ARBA" id="ARBA00004123"/>
    </source>
</evidence>
<protein>
    <recommendedName>
        <fullName evidence="3">HTH CENPB-type domain-containing protein</fullName>
    </recommendedName>
</protein>
<reference evidence="4 5" key="1">
    <citation type="journal article" date="2014" name="Nat. Genet.">
        <title>Genome and transcriptome of the porcine whipworm Trichuris suis.</title>
        <authorList>
            <person name="Jex A.R."/>
            <person name="Nejsum P."/>
            <person name="Schwarz E.M."/>
            <person name="Hu L."/>
            <person name="Young N.D."/>
            <person name="Hall R.S."/>
            <person name="Korhonen P.K."/>
            <person name="Liao S."/>
            <person name="Thamsborg S."/>
            <person name="Xia J."/>
            <person name="Xu P."/>
            <person name="Wang S."/>
            <person name="Scheerlinck J.P."/>
            <person name="Hofmann A."/>
            <person name="Sternberg P.W."/>
            <person name="Wang J."/>
            <person name="Gasser R.B."/>
        </authorList>
    </citation>
    <scope>NUCLEOTIDE SEQUENCE [LARGE SCALE GENOMIC DNA]</scope>
    <source>
        <strain evidence="4">DCEP-RM93M</strain>
    </source>
</reference>
<dbReference type="SUPFAM" id="SSF46689">
    <property type="entry name" value="Homeodomain-like"/>
    <property type="match status" value="1"/>
</dbReference>
<evidence type="ECO:0000313" key="4">
    <source>
        <dbReference type="EMBL" id="KFD47498.1"/>
    </source>
</evidence>
<dbReference type="GO" id="GO:0003677">
    <property type="term" value="F:DNA binding"/>
    <property type="evidence" value="ECO:0007669"/>
    <property type="project" value="UniProtKB-KW"/>
</dbReference>
<dbReference type="PANTHER" id="PTHR19303:SF52">
    <property type="entry name" value="TIGGER TRANSPOSABLE ELEMENT-DERIVED PROTEIN 6"/>
    <property type="match status" value="1"/>
</dbReference>
<dbReference type="PANTHER" id="PTHR19303">
    <property type="entry name" value="TRANSPOSON"/>
    <property type="match status" value="1"/>
</dbReference>
<dbReference type="Pfam" id="PF03184">
    <property type="entry name" value="DDE_1"/>
    <property type="match status" value="1"/>
</dbReference>
<accession>A0A085LRA2</accession>
<evidence type="ECO:0000259" key="3">
    <source>
        <dbReference type="PROSITE" id="PS51253"/>
    </source>
</evidence>
<dbReference type="Pfam" id="PF03221">
    <property type="entry name" value="HTH_Tnp_Tc5"/>
    <property type="match status" value="1"/>
</dbReference>
<dbReference type="InterPro" id="IPR009057">
    <property type="entry name" value="Homeodomain-like_sf"/>
</dbReference>
<dbReference type="EMBL" id="KL363325">
    <property type="protein sequence ID" value="KFD47498.1"/>
    <property type="molecule type" value="Genomic_DNA"/>
</dbReference>
<dbReference type="Gene3D" id="3.30.420.10">
    <property type="entry name" value="Ribonuclease H-like superfamily/Ribonuclease H"/>
    <property type="match status" value="1"/>
</dbReference>
<dbReference type="GO" id="GO:0005634">
    <property type="term" value="C:nucleus"/>
    <property type="evidence" value="ECO:0007669"/>
    <property type="project" value="UniProtKB-SubCell"/>
</dbReference>
<dbReference type="Proteomes" id="UP000030764">
    <property type="component" value="Unassembled WGS sequence"/>
</dbReference>